<feature type="compositionally biased region" description="Basic and acidic residues" evidence="1">
    <location>
        <begin position="330"/>
        <end position="345"/>
    </location>
</feature>
<feature type="compositionally biased region" description="Polar residues" evidence="1">
    <location>
        <begin position="435"/>
        <end position="460"/>
    </location>
</feature>
<gene>
    <name evidence="2" type="ORF">DUNSADRAFT_13286</name>
</gene>
<feature type="region of interest" description="Disordered" evidence="1">
    <location>
        <begin position="278"/>
        <end position="384"/>
    </location>
</feature>
<proteinExistence type="predicted"/>
<evidence type="ECO:0000313" key="2">
    <source>
        <dbReference type="EMBL" id="KAF5831347.1"/>
    </source>
</evidence>
<accession>A0ABQ7G9R7</accession>
<name>A0ABQ7G9R7_DUNSA</name>
<feature type="compositionally biased region" description="Low complexity" evidence="1">
    <location>
        <begin position="281"/>
        <end position="299"/>
    </location>
</feature>
<dbReference type="Proteomes" id="UP000815325">
    <property type="component" value="Unassembled WGS sequence"/>
</dbReference>
<feature type="region of interest" description="Disordered" evidence="1">
    <location>
        <begin position="150"/>
        <end position="171"/>
    </location>
</feature>
<evidence type="ECO:0008006" key="4">
    <source>
        <dbReference type="Google" id="ProtNLM"/>
    </source>
</evidence>
<reference evidence="2" key="1">
    <citation type="submission" date="2017-08" db="EMBL/GenBank/DDBJ databases">
        <authorList>
            <person name="Polle J.E."/>
            <person name="Barry K."/>
            <person name="Cushman J."/>
            <person name="Schmutz J."/>
            <person name="Tran D."/>
            <person name="Hathwaick L.T."/>
            <person name="Yim W.C."/>
            <person name="Jenkins J."/>
            <person name="Mckie-Krisberg Z.M."/>
            <person name="Prochnik S."/>
            <person name="Lindquist E."/>
            <person name="Dockter R.B."/>
            <person name="Adam C."/>
            <person name="Molina H."/>
            <person name="Bunkerborg J."/>
            <person name="Jin E."/>
            <person name="Buchheim M."/>
            <person name="Magnuson J."/>
        </authorList>
    </citation>
    <scope>NUCLEOTIDE SEQUENCE</scope>
    <source>
        <strain evidence="2">CCAP 19/18</strain>
    </source>
</reference>
<feature type="region of interest" description="Disordered" evidence="1">
    <location>
        <begin position="107"/>
        <end position="138"/>
    </location>
</feature>
<feature type="compositionally biased region" description="Gly residues" evidence="1">
    <location>
        <begin position="116"/>
        <end position="125"/>
    </location>
</feature>
<organism evidence="2 3">
    <name type="scientific">Dunaliella salina</name>
    <name type="common">Green alga</name>
    <name type="synonym">Protococcus salinus</name>
    <dbReference type="NCBI Taxonomy" id="3046"/>
    <lineage>
        <taxon>Eukaryota</taxon>
        <taxon>Viridiplantae</taxon>
        <taxon>Chlorophyta</taxon>
        <taxon>core chlorophytes</taxon>
        <taxon>Chlorophyceae</taxon>
        <taxon>CS clade</taxon>
        <taxon>Chlamydomonadales</taxon>
        <taxon>Dunaliellaceae</taxon>
        <taxon>Dunaliella</taxon>
    </lineage>
</organism>
<protein>
    <recommendedName>
        <fullName evidence="4">Encoded protein</fullName>
    </recommendedName>
</protein>
<evidence type="ECO:0000256" key="1">
    <source>
        <dbReference type="SAM" id="MobiDB-lite"/>
    </source>
</evidence>
<evidence type="ECO:0000313" key="3">
    <source>
        <dbReference type="Proteomes" id="UP000815325"/>
    </source>
</evidence>
<keyword evidence="3" id="KW-1185">Reference proteome</keyword>
<comment type="caution">
    <text evidence="2">The sequence shown here is derived from an EMBL/GenBank/DDBJ whole genome shotgun (WGS) entry which is preliminary data.</text>
</comment>
<dbReference type="EMBL" id="MU069956">
    <property type="protein sequence ID" value="KAF5831347.1"/>
    <property type="molecule type" value="Genomic_DNA"/>
</dbReference>
<feature type="compositionally biased region" description="Low complexity" evidence="1">
    <location>
        <begin position="150"/>
        <end position="167"/>
    </location>
</feature>
<feature type="region of interest" description="Disordered" evidence="1">
    <location>
        <begin position="415"/>
        <end position="460"/>
    </location>
</feature>
<sequence length="500" mass="52318">MFLLLQGYTVRQSDTGNDPASISTLERLCGLPQFANLQEEWEAAKEDGDLSTESGDWVELSNRTNNKDQDAAENVDEDGVVVQALPPARAAIGCGLGAGPGAQFDNFCNPEEEGHGGSLAKGGDNGRSQPYVPTLLQAGSRSRRRILPLLSKSPSTSPPSKQQSASPEVAAVPQASMLADAAAAVHVKAGSVLIKQQPEASMLPKAAAAHAKAGSVLVKQQSAADASPEAAARAPAAAVAHAEAGSVRTSAAPPSQAAQSVSTLQDEIKHMRLMSEVKGEAAAANPANPVSPSTAAAPTDSDRLLQQGKDGKAAAGSCSPPAQGEGSQEALDRSMPEPGREHPQETSDCSMPEPDREHPQETSDCSMPEPEGQHQQAPWKQLPGGIVCTLPGACNVGAAQPLLEHELEQDDQEMLQNLGLSPSAAVSSKLKDGSTDMQETSPSDQNRSLPATADLGSSTSQVEAFSLDKDFDYDNCKFTPREWPYNRFRHGAAPFSQQKA</sequence>